<keyword evidence="7" id="KW-0223">Dioxygenase</keyword>
<reference evidence="14" key="1">
    <citation type="submission" date="2011-08" db="EMBL/GenBank/DDBJ databases">
        <authorList>
            <person name="Rombauts S."/>
        </authorList>
    </citation>
    <scope>NUCLEOTIDE SEQUENCE</scope>
    <source>
        <strain evidence="14">London</strain>
    </source>
</reference>
<comment type="similarity">
    <text evidence="4">Belongs to the PhyH family.</text>
</comment>
<dbReference type="PANTHER" id="PTHR21308">
    <property type="entry name" value="PHYTANOYL-COA ALPHA-HYDROXYLASE"/>
    <property type="match status" value="1"/>
</dbReference>
<evidence type="ECO:0000313" key="14">
    <source>
        <dbReference type="Proteomes" id="UP000015104"/>
    </source>
</evidence>
<dbReference type="GO" id="GO:0048244">
    <property type="term" value="F:phytanoyl-CoA dioxygenase activity"/>
    <property type="evidence" value="ECO:0007669"/>
    <property type="project" value="UniProtKB-EC"/>
</dbReference>
<evidence type="ECO:0000256" key="5">
    <source>
        <dbReference type="ARBA" id="ARBA00022723"/>
    </source>
</evidence>
<dbReference type="GO" id="GO:0001561">
    <property type="term" value="P:fatty acid alpha-oxidation"/>
    <property type="evidence" value="ECO:0007669"/>
    <property type="project" value="InterPro"/>
</dbReference>
<sequence length="328" mass="37402">MLISSIIPSKILRITSCMPLSYLNRLLTTGSDQTQQSQNDSPVSVKKFSIDQIKFYQENGFFLVKGLIPTDNISSYVQRFNDIANGVVTVPGLVRQKDISLKNEKPSERSVYKLQELFMDDKLFEYCQYSTILDYVQDIIGPNIMAIHTMLINKPPDTGELTSRHPLHQDLHYFPIRPADKIVCAWTALDRSFRDNGCLVVLPKSHKGPLLEHDYPDWQAVNAMYHGVKMKPPEDRFYVEMDPGDTLFFHPLLIHGSGANRTTGFRKAISCHYASSDCHYINIKGTSQENISKEIIEVAKKKFGIDVDDVSVIWKYRAQLVRGDKINL</sequence>
<accession>T1KPI6</accession>
<protein>
    <recommendedName>
        <fullName evidence="10">phytanoyl-CoA dioxygenase</fullName>
        <ecNumber evidence="10">1.14.11.18</ecNumber>
    </recommendedName>
    <alternativeName>
        <fullName evidence="11">Phytanic acid oxidase</fullName>
    </alternativeName>
    <alternativeName>
        <fullName evidence="12">Phytanoyl-CoA alpha-hydroxylase</fullName>
    </alternativeName>
</protein>
<evidence type="ECO:0000256" key="1">
    <source>
        <dbReference type="ARBA" id="ARBA00001961"/>
    </source>
</evidence>
<evidence type="ECO:0000256" key="6">
    <source>
        <dbReference type="ARBA" id="ARBA00022896"/>
    </source>
</evidence>
<dbReference type="InterPro" id="IPR008775">
    <property type="entry name" value="Phytyl_CoA_dOase-like"/>
</dbReference>
<dbReference type="OMA" id="CCAWTAM"/>
<dbReference type="Pfam" id="PF05721">
    <property type="entry name" value="PhyH"/>
    <property type="match status" value="1"/>
</dbReference>
<comment type="cofactor">
    <cofactor evidence="1">
        <name>L-ascorbate</name>
        <dbReference type="ChEBI" id="CHEBI:38290"/>
    </cofactor>
</comment>
<keyword evidence="9" id="KW-0408">Iron</keyword>
<keyword evidence="8" id="KW-0560">Oxidoreductase</keyword>
<evidence type="ECO:0000256" key="7">
    <source>
        <dbReference type="ARBA" id="ARBA00022964"/>
    </source>
</evidence>
<dbReference type="GO" id="GO:0031418">
    <property type="term" value="F:L-ascorbic acid binding"/>
    <property type="evidence" value="ECO:0007669"/>
    <property type="project" value="UniProtKB-KW"/>
</dbReference>
<proteinExistence type="inferred from homology"/>
<dbReference type="PANTHER" id="PTHR21308:SF1">
    <property type="entry name" value="PHYTANOYL-COA DIOXYGENASE, PEROXISOMAL"/>
    <property type="match status" value="1"/>
</dbReference>
<dbReference type="GO" id="GO:0046872">
    <property type="term" value="F:metal ion binding"/>
    <property type="evidence" value="ECO:0007669"/>
    <property type="project" value="UniProtKB-KW"/>
</dbReference>
<evidence type="ECO:0000256" key="11">
    <source>
        <dbReference type="ARBA" id="ARBA00034921"/>
    </source>
</evidence>
<dbReference type="SUPFAM" id="SSF51197">
    <property type="entry name" value="Clavaminate synthase-like"/>
    <property type="match status" value="1"/>
</dbReference>
<dbReference type="EMBL" id="CAEY01000330">
    <property type="status" value="NOT_ANNOTATED_CDS"/>
    <property type="molecule type" value="Genomic_DNA"/>
</dbReference>
<gene>
    <name evidence="13" type="primary">107366181</name>
</gene>
<evidence type="ECO:0000256" key="4">
    <source>
        <dbReference type="ARBA" id="ARBA00005830"/>
    </source>
</evidence>
<keyword evidence="6" id="KW-0847">Vitamin C</keyword>
<dbReference type="AlphaFoldDB" id="T1KPI6"/>
<dbReference type="GO" id="GO:0005777">
    <property type="term" value="C:peroxisome"/>
    <property type="evidence" value="ECO:0007669"/>
    <property type="project" value="UniProtKB-ARBA"/>
</dbReference>
<dbReference type="Gene3D" id="2.60.120.620">
    <property type="entry name" value="q2cbj1_9rhob like domain"/>
    <property type="match status" value="1"/>
</dbReference>
<dbReference type="EnsemblMetazoa" id="tetur17g00610.1">
    <property type="protein sequence ID" value="tetur17g00610.1"/>
    <property type="gene ID" value="tetur17g00610"/>
</dbReference>
<evidence type="ECO:0000256" key="2">
    <source>
        <dbReference type="ARBA" id="ARBA00001962"/>
    </source>
</evidence>
<evidence type="ECO:0000256" key="12">
    <source>
        <dbReference type="ARBA" id="ARBA00034924"/>
    </source>
</evidence>
<keyword evidence="5" id="KW-0479">Metal-binding</keyword>
<evidence type="ECO:0000256" key="10">
    <source>
        <dbReference type="ARBA" id="ARBA00034809"/>
    </source>
</evidence>
<dbReference type="KEGG" id="tut:107366181"/>
<dbReference type="eggNOG" id="KOG3290">
    <property type="taxonomic scope" value="Eukaryota"/>
</dbReference>
<evidence type="ECO:0000313" key="13">
    <source>
        <dbReference type="EnsemblMetazoa" id="tetur17g00610.1"/>
    </source>
</evidence>
<keyword evidence="14" id="KW-1185">Reference proteome</keyword>
<dbReference type="FunFam" id="2.60.120.620:FF:000012">
    <property type="entry name" value="Phytanoyl-CoA dioxygenase, peroxisomal"/>
    <property type="match status" value="1"/>
</dbReference>
<reference evidence="13" key="2">
    <citation type="submission" date="2015-06" db="UniProtKB">
        <authorList>
            <consortium name="EnsemblMetazoa"/>
        </authorList>
    </citation>
    <scope>IDENTIFICATION</scope>
</reference>
<dbReference type="InterPro" id="IPR047128">
    <property type="entry name" value="PhyH"/>
</dbReference>
<evidence type="ECO:0000256" key="3">
    <source>
        <dbReference type="ARBA" id="ARBA00004872"/>
    </source>
</evidence>
<dbReference type="OrthoDB" id="2328924at2759"/>
<dbReference type="HOGENOM" id="CLU_060877_0_0_1"/>
<dbReference type="STRING" id="32264.T1KPI6"/>
<evidence type="ECO:0000256" key="9">
    <source>
        <dbReference type="ARBA" id="ARBA00023004"/>
    </source>
</evidence>
<organism evidence="13 14">
    <name type="scientific">Tetranychus urticae</name>
    <name type="common">Two-spotted spider mite</name>
    <dbReference type="NCBI Taxonomy" id="32264"/>
    <lineage>
        <taxon>Eukaryota</taxon>
        <taxon>Metazoa</taxon>
        <taxon>Ecdysozoa</taxon>
        <taxon>Arthropoda</taxon>
        <taxon>Chelicerata</taxon>
        <taxon>Arachnida</taxon>
        <taxon>Acari</taxon>
        <taxon>Acariformes</taxon>
        <taxon>Trombidiformes</taxon>
        <taxon>Prostigmata</taxon>
        <taxon>Eleutherengona</taxon>
        <taxon>Raphignathae</taxon>
        <taxon>Tetranychoidea</taxon>
        <taxon>Tetranychidae</taxon>
        <taxon>Tetranychus</taxon>
    </lineage>
</organism>
<name>T1KPI6_TETUR</name>
<comment type="pathway">
    <text evidence="3">Lipid metabolism; fatty acid metabolism.</text>
</comment>
<dbReference type="EC" id="1.14.11.18" evidence="10"/>
<evidence type="ECO:0000256" key="8">
    <source>
        <dbReference type="ARBA" id="ARBA00023002"/>
    </source>
</evidence>
<comment type="cofactor">
    <cofactor evidence="2">
        <name>Fe cation</name>
        <dbReference type="ChEBI" id="CHEBI:24875"/>
    </cofactor>
</comment>
<dbReference type="Proteomes" id="UP000015104">
    <property type="component" value="Unassembled WGS sequence"/>
</dbReference>